<name>A0AAD8LIJ1_BABGI</name>
<keyword evidence="5" id="KW-0676">Redox-active center</keyword>
<feature type="domain" description="Glutaredoxin" evidence="6">
    <location>
        <begin position="110"/>
        <end position="164"/>
    </location>
</feature>
<comment type="caution">
    <text evidence="7">The sequence shown here is derived from an EMBL/GenBank/DDBJ whole genome shotgun (WGS) entry which is preliminary data.</text>
</comment>
<keyword evidence="3" id="KW-0408">Iron</keyword>
<dbReference type="Gene3D" id="3.40.30.10">
    <property type="entry name" value="Glutaredoxin"/>
    <property type="match status" value="1"/>
</dbReference>
<dbReference type="PANTHER" id="PTHR10293:SF16">
    <property type="entry name" value="GLUTAREDOXIN-RELATED PROTEIN 5, MITOCHONDRIAL"/>
    <property type="match status" value="1"/>
</dbReference>
<dbReference type="CDD" id="cd03028">
    <property type="entry name" value="GRX_PICOT_like"/>
    <property type="match status" value="1"/>
</dbReference>
<evidence type="ECO:0000256" key="5">
    <source>
        <dbReference type="ARBA" id="ARBA00023284"/>
    </source>
</evidence>
<dbReference type="EMBL" id="JAVEPI010000003">
    <property type="protein sequence ID" value="KAK1442829.1"/>
    <property type="molecule type" value="Genomic_DNA"/>
</dbReference>
<gene>
    <name evidence="7" type="ORF">BgAZ_303470</name>
</gene>
<dbReference type="Pfam" id="PF00462">
    <property type="entry name" value="Glutaredoxin"/>
    <property type="match status" value="1"/>
</dbReference>
<organism evidence="7 8">
    <name type="scientific">Babesia gibsoni</name>
    <dbReference type="NCBI Taxonomy" id="33632"/>
    <lineage>
        <taxon>Eukaryota</taxon>
        <taxon>Sar</taxon>
        <taxon>Alveolata</taxon>
        <taxon>Apicomplexa</taxon>
        <taxon>Aconoidasida</taxon>
        <taxon>Piroplasmida</taxon>
        <taxon>Babesiidae</taxon>
        <taxon>Babesia</taxon>
    </lineage>
</organism>
<protein>
    <submittedName>
        <fullName evidence="7">Glutaredoxin family like protein</fullName>
    </submittedName>
</protein>
<dbReference type="SUPFAM" id="SSF52833">
    <property type="entry name" value="Thioredoxin-like"/>
    <property type="match status" value="1"/>
</dbReference>
<dbReference type="PROSITE" id="PS51354">
    <property type="entry name" value="GLUTAREDOXIN_2"/>
    <property type="match status" value="1"/>
</dbReference>
<keyword evidence="2" id="KW-0479">Metal-binding</keyword>
<sequence length="190" mass="21377">MIMRPYTMLLPYRLMARGLICAQWDKTTPAKFARAHMTTCMAHKYRQSSSLSSFRGCSLAYVHKCRKNISADSRGFSTDSSIEKEIEEKLSQLIRDEAVLLLLKGSPDSPRCGFSAALVNILDKYKVSNYAYIDVYSHELLPQCAKRVANWPTFPQLFVNGKFIGGCDIVKELHESGELGKLLGESTREA</sequence>
<dbReference type="InterPro" id="IPR036249">
    <property type="entry name" value="Thioredoxin-like_sf"/>
</dbReference>
<keyword evidence="8" id="KW-1185">Reference proteome</keyword>
<dbReference type="InterPro" id="IPR002109">
    <property type="entry name" value="Glutaredoxin"/>
</dbReference>
<dbReference type="InterPro" id="IPR033658">
    <property type="entry name" value="GRX_PICOT-like"/>
</dbReference>
<dbReference type="Proteomes" id="UP001230268">
    <property type="component" value="Unassembled WGS sequence"/>
</dbReference>
<evidence type="ECO:0000256" key="4">
    <source>
        <dbReference type="ARBA" id="ARBA00023014"/>
    </source>
</evidence>
<dbReference type="PANTHER" id="PTHR10293">
    <property type="entry name" value="GLUTAREDOXIN FAMILY MEMBER"/>
    <property type="match status" value="1"/>
</dbReference>
<accession>A0AAD8LIJ1</accession>
<dbReference type="InterPro" id="IPR004480">
    <property type="entry name" value="Monothiol_GRX-rel"/>
</dbReference>
<proteinExistence type="predicted"/>
<evidence type="ECO:0000313" key="7">
    <source>
        <dbReference type="EMBL" id="KAK1442829.1"/>
    </source>
</evidence>
<dbReference type="GO" id="GO:0005739">
    <property type="term" value="C:mitochondrion"/>
    <property type="evidence" value="ECO:0007669"/>
    <property type="project" value="UniProtKB-ARBA"/>
</dbReference>
<keyword evidence="4" id="KW-0411">Iron-sulfur</keyword>
<evidence type="ECO:0000256" key="1">
    <source>
        <dbReference type="ARBA" id="ARBA00022714"/>
    </source>
</evidence>
<reference evidence="7" key="1">
    <citation type="submission" date="2023-08" db="EMBL/GenBank/DDBJ databases">
        <title>Draft sequence of the Babesia gibsoni genome.</title>
        <authorList>
            <person name="Yamagishi J.Y."/>
            <person name="Xuan X.X."/>
        </authorList>
    </citation>
    <scope>NUCLEOTIDE SEQUENCE</scope>
    <source>
        <strain evidence="7">Azabu</strain>
    </source>
</reference>
<evidence type="ECO:0000256" key="2">
    <source>
        <dbReference type="ARBA" id="ARBA00022723"/>
    </source>
</evidence>
<evidence type="ECO:0000259" key="6">
    <source>
        <dbReference type="Pfam" id="PF00462"/>
    </source>
</evidence>
<evidence type="ECO:0000256" key="3">
    <source>
        <dbReference type="ARBA" id="ARBA00023004"/>
    </source>
</evidence>
<dbReference type="GO" id="GO:0046872">
    <property type="term" value="F:metal ion binding"/>
    <property type="evidence" value="ECO:0007669"/>
    <property type="project" value="UniProtKB-KW"/>
</dbReference>
<keyword evidence="1" id="KW-0001">2Fe-2S</keyword>
<dbReference type="GO" id="GO:0051537">
    <property type="term" value="F:2 iron, 2 sulfur cluster binding"/>
    <property type="evidence" value="ECO:0007669"/>
    <property type="project" value="UniProtKB-KW"/>
</dbReference>
<dbReference type="AlphaFoldDB" id="A0AAD8LIJ1"/>
<evidence type="ECO:0000313" key="8">
    <source>
        <dbReference type="Proteomes" id="UP001230268"/>
    </source>
</evidence>